<dbReference type="EMBL" id="CAJMXA010002527">
    <property type="protein sequence ID" value="CAE6483186.1"/>
    <property type="molecule type" value="Genomic_DNA"/>
</dbReference>
<organism evidence="2 3">
    <name type="scientific">Rhizoctonia solani</name>
    <dbReference type="NCBI Taxonomy" id="456999"/>
    <lineage>
        <taxon>Eukaryota</taxon>
        <taxon>Fungi</taxon>
        <taxon>Dikarya</taxon>
        <taxon>Basidiomycota</taxon>
        <taxon>Agaricomycotina</taxon>
        <taxon>Agaricomycetes</taxon>
        <taxon>Cantharellales</taxon>
        <taxon>Ceratobasidiaceae</taxon>
        <taxon>Rhizoctonia</taxon>
    </lineage>
</organism>
<dbReference type="AlphaFoldDB" id="A0A8H3H060"/>
<evidence type="ECO:0000313" key="2">
    <source>
        <dbReference type="EMBL" id="CAE6483186.1"/>
    </source>
</evidence>
<feature type="compositionally biased region" description="Basic and acidic residues" evidence="1">
    <location>
        <begin position="32"/>
        <end position="46"/>
    </location>
</feature>
<protein>
    <submittedName>
        <fullName evidence="2">Uncharacterized protein</fullName>
    </submittedName>
</protein>
<evidence type="ECO:0000256" key="1">
    <source>
        <dbReference type="SAM" id="MobiDB-lite"/>
    </source>
</evidence>
<name>A0A8H3H060_9AGAM</name>
<accession>A0A8H3H060</accession>
<reference evidence="2" key="1">
    <citation type="submission" date="2021-01" db="EMBL/GenBank/DDBJ databases">
        <authorList>
            <person name="Kaushik A."/>
        </authorList>
    </citation>
    <scope>NUCLEOTIDE SEQUENCE</scope>
    <source>
        <strain evidence="2">AG6-10EEA</strain>
    </source>
</reference>
<gene>
    <name evidence="2" type="ORF">RDB_LOCUS92215</name>
</gene>
<evidence type="ECO:0000313" key="3">
    <source>
        <dbReference type="Proteomes" id="UP000663853"/>
    </source>
</evidence>
<feature type="region of interest" description="Disordered" evidence="1">
    <location>
        <begin position="389"/>
        <end position="454"/>
    </location>
</feature>
<feature type="region of interest" description="Disordered" evidence="1">
    <location>
        <begin position="24"/>
        <end position="60"/>
    </location>
</feature>
<sequence>MAVLASPPFVEHFVQEHHNITKLRGGLSTHDSSADSPHKPTRRFHDMPSPASGNSTPSQRSILVHCSPKEQLSYCLEHYLALAQEGLDSNSAKEAVLWCCLGLGVVAYSQFSLNQQAPLSAESRTDSAHSLDTISDSGFAPSFDTGGRHYLSVDDPDAENSITNLVGGLAGVFASGLLSSMNVPHGLYLPEVGQDFIAILSRLGLAQNQTVENIFEPAAKISTQLLLKLQSDCGVSGPTLDYWALCLKFVISSTGENASASNELRDQLISYNPPHCLKEPARSFMTGASPQGGALGLTPFPTLDPLPKSPHMATRFHLRTRSRAASLMSHTSLRSFSSVRSLSGLSAKSPATLSLSHDFRAGENMLPSGSFTTGSSTTALESLDSLVESLQVHPRRREPLSPENGHSVTRPKSPLGRTTLRRSLSNDLPNGKGKGKGKENIQQPREGIRPGTANLSVRTGTRFVVTSPPTPSMLGRSSVPLPKMDSVLAELEKSSKLKSKSVCLSCGKKGDNYPCCPRCGETWCSRECRIAANNGGKHMCKRSTTLA</sequence>
<feature type="compositionally biased region" description="Polar residues" evidence="1">
    <location>
        <begin position="51"/>
        <end position="60"/>
    </location>
</feature>
<proteinExistence type="predicted"/>
<dbReference type="Proteomes" id="UP000663853">
    <property type="component" value="Unassembled WGS sequence"/>
</dbReference>
<comment type="caution">
    <text evidence="2">The sequence shown here is derived from an EMBL/GenBank/DDBJ whole genome shotgun (WGS) entry which is preliminary data.</text>
</comment>